<feature type="transmembrane region" description="Helical" evidence="1">
    <location>
        <begin position="35"/>
        <end position="58"/>
    </location>
</feature>
<organism evidence="2 3">
    <name type="scientific">Yoonia litorea</name>
    <dbReference type="NCBI Taxonomy" id="1123755"/>
    <lineage>
        <taxon>Bacteria</taxon>
        <taxon>Pseudomonadati</taxon>
        <taxon>Pseudomonadota</taxon>
        <taxon>Alphaproteobacteria</taxon>
        <taxon>Rhodobacterales</taxon>
        <taxon>Paracoccaceae</taxon>
        <taxon>Yoonia</taxon>
    </lineage>
</organism>
<feature type="transmembrane region" description="Helical" evidence="1">
    <location>
        <begin position="7"/>
        <end position="29"/>
    </location>
</feature>
<evidence type="ECO:0000256" key="1">
    <source>
        <dbReference type="SAM" id="Phobius"/>
    </source>
</evidence>
<sequence>MKQLVHFLVGLFMPLILIAGGAGVIGIGMTYDIVALAWAGLAMIAAGIVWGLVLYFWADSGLW</sequence>
<keyword evidence="1" id="KW-0472">Membrane</keyword>
<evidence type="ECO:0000313" key="2">
    <source>
        <dbReference type="EMBL" id="SFS00552.1"/>
    </source>
</evidence>
<dbReference type="Proteomes" id="UP000198926">
    <property type="component" value="Unassembled WGS sequence"/>
</dbReference>
<keyword evidence="3" id="KW-1185">Reference proteome</keyword>
<reference evidence="2 3" key="1">
    <citation type="submission" date="2016-10" db="EMBL/GenBank/DDBJ databases">
        <authorList>
            <person name="de Groot N.N."/>
        </authorList>
    </citation>
    <scope>NUCLEOTIDE SEQUENCE [LARGE SCALE GENOMIC DNA]</scope>
    <source>
        <strain evidence="2 3">DSM 29433</strain>
    </source>
</reference>
<evidence type="ECO:0000313" key="3">
    <source>
        <dbReference type="Proteomes" id="UP000198926"/>
    </source>
</evidence>
<gene>
    <name evidence="2" type="ORF">SAMN05444714_0350</name>
</gene>
<keyword evidence="1" id="KW-1133">Transmembrane helix</keyword>
<protein>
    <submittedName>
        <fullName evidence="2">Uncharacterized protein</fullName>
    </submittedName>
</protein>
<dbReference type="RefSeq" id="WP_090203211.1">
    <property type="nucleotide sequence ID" value="NZ_FOZM01000001.1"/>
</dbReference>
<dbReference type="STRING" id="1123755.SAMN05444714_0350"/>
<accession>A0A1I6LAQ3</accession>
<name>A0A1I6LAQ3_9RHOB</name>
<proteinExistence type="predicted"/>
<dbReference type="AlphaFoldDB" id="A0A1I6LAQ3"/>
<dbReference type="EMBL" id="FOZM01000001">
    <property type="protein sequence ID" value="SFS00552.1"/>
    <property type="molecule type" value="Genomic_DNA"/>
</dbReference>
<keyword evidence="1" id="KW-0812">Transmembrane</keyword>